<evidence type="ECO:0000256" key="1">
    <source>
        <dbReference type="ARBA" id="ARBA00010687"/>
    </source>
</evidence>
<dbReference type="AlphaFoldDB" id="A0A9X7Z7N9"/>
<organism evidence="6 7">
    <name type="scientific">Alicyclobacillus mengziensis</name>
    <dbReference type="NCBI Taxonomy" id="2931921"/>
    <lineage>
        <taxon>Bacteria</taxon>
        <taxon>Bacillati</taxon>
        <taxon>Bacillota</taxon>
        <taxon>Bacilli</taxon>
        <taxon>Bacillales</taxon>
        <taxon>Alicyclobacillaceae</taxon>
        <taxon>Alicyclobacillus</taxon>
    </lineage>
</organism>
<accession>A0A9X7Z7N9</accession>
<comment type="similarity">
    <text evidence="1 4">Belongs to the glycosyl hydrolase 53 family.</text>
</comment>
<keyword evidence="7" id="KW-1185">Reference proteome</keyword>
<keyword evidence="2 4" id="KW-0378">Hydrolase</keyword>
<dbReference type="PANTHER" id="PTHR34983:SF2">
    <property type="entry name" value="ENDO-BETA-1,4-GALACTANASE"/>
    <property type="match status" value="1"/>
</dbReference>
<feature type="domain" description="Bacterial Ig-like" evidence="5">
    <location>
        <begin position="441"/>
        <end position="495"/>
    </location>
</feature>
<dbReference type="RefSeq" id="WP_206656769.1">
    <property type="nucleotide sequence ID" value="NZ_CP071182.1"/>
</dbReference>
<evidence type="ECO:0000313" key="7">
    <source>
        <dbReference type="Proteomes" id="UP000663505"/>
    </source>
</evidence>
<evidence type="ECO:0000259" key="5">
    <source>
        <dbReference type="Pfam" id="PF07532"/>
    </source>
</evidence>
<dbReference type="PANTHER" id="PTHR34983">
    <property type="entry name" value="ARABINOGALACTAN ENDO-BETA-1,4-GALACTANASE A"/>
    <property type="match status" value="1"/>
</dbReference>
<dbReference type="Gene3D" id="2.60.120.260">
    <property type="entry name" value="Galactose-binding domain-like"/>
    <property type="match status" value="2"/>
</dbReference>
<evidence type="ECO:0000313" key="6">
    <source>
        <dbReference type="EMBL" id="QSO47418.1"/>
    </source>
</evidence>
<keyword evidence="4" id="KW-0732">Signal</keyword>
<proteinExistence type="inferred from homology"/>
<dbReference type="InterPro" id="IPR026876">
    <property type="entry name" value="Fn3_assoc_repeat"/>
</dbReference>
<dbReference type="GO" id="GO:0045490">
    <property type="term" value="P:pectin catabolic process"/>
    <property type="evidence" value="ECO:0007669"/>
    <property type="project" value="TreeGrafter"/>
</dbReference>
<dbReference type="Gene3D" id="3.20.20.80">
    <property type="entry name" value="Glycosidases"/>
    <property type="match status" value="1"/>
</dbReference>
<dbReference type="SUPFAM" id="SSF51445">
    <property type="entry name" value="(Trans)glycosidases"/>
    <property type="match status" value="1"/>
</dbReference>
<gene>
    <name evidence="6" type="ORF">JZ786_24045</name>
</gene>
<dbReference type="Pfam" id="PF07745">
    <property type="entry name" value="Glyco_hydro_53"/>
    <property type="match status" value="1"/>
</dbReference>
<dbReference type="EMBL" id="CP071182">
    <property type="protein sequence ID" value="QSO47418.1"/>
    <property type="molecule type" value="Genomic_DNA"/>
</dbReference>
<evidence type="ECO:0000256" key="3">
    <source>
        <dbReference type="ARBA" id="ARBA00023295"/>
    </source>
</evidence>
<dbReference type="KEGG" id="afx:JZ786_24045"/>
<dbReference type="Proteomes" id="UP000663505">
    <property type="component" value="Chromosome"/>
</dbReference>
<dbReference type="InterPro" id="IPR011081">
    <property type="entry name" value="Big_4"/>
</dbReference>
<sequence>MPRQLKQAIRAIAATTLSTVFLITSYPITSHADVTPPRHVTTPDTTTVTPSLPAVSVAPVPALENGKRHNFIMGADVSELYALEQANKKFYTSNGLQENCLRILKNHGVNWIRIRLWNDPTNALGQPLGGGDNNLATDISIAKQAKALGLKVFLDFMYSDFWADPGEQNKPKAWANDHGTALENDVYNFTYNTLETMKHDGVLPNMVQIGNEINNGILWPDGESAAAAAPFLQKAADAVRSADPNANNPNKKIKIVLHLAGDSSGSVGTFTSDLNTWTTGSTKVNFDVIGISYYPYYDGTMAQDANILDTLANTYHKPVIVAENSTGWTLAQAKGNNIPNTFNQSLAETAGYTPTPQGQAEEIRDVINNVANVPNDMGLGMFYWGSDWLPGNTTGWTAGQGSSWSNQALFDFSGRALPSMNVFKLVRTSKSAPPSNFVSADPVTVTTSVGGTLSLPTTVDGQYSDGYYKPTTVSSWDTSTANLSTPGVYTVYGMIGDNPKAAKAIVTVQPVQPKNFVTNPNLASGWTGWTSSDPSVAYAANGGNITPLNGTTDIHYWSANAFRNVTVSQTITGIPNGTYTLSVWGEGSASGSAVPFLYATGYDATNPSATVTQSFTPSGWNIYKKYSVEVTVTSGQCTIGVNFNGAAGDWGDVDDFYFGLPPVSSTATQTQPVTAYAPGGKALSSDATVPFNTPYVMLSSPTPGATIYYTTDGSEPGNTTSSSVTYVYTGPIKIAANTELKVYAVAPGYSQSSVNTYDLTTNDTSTSLVPNGGFNQQGVLSPWTLSGVPEGTDNSTYDFNATQDSTPGVVYEGHGAFKYWSSKSFTFTLSQKVTGLQNGVYRLAAESAGGNNMVLKPDGTATNDPSVATLTLAAKTPFTSRSANVINEGTGANGWNKWNQFGVNNIVVTDGTCTISFTVKGSANYWGYLDNVKLVKVSSLRTLK</sequence>
<dbReference type="InterPro" id="IPR011683">
    <property type="entry name" value="Glyco_hydro_53"/>
</dbReference>
<reference evidence="6 7" key="1">
    <citation type="submission" date="2021-02" db="EMBL/GenBank/DDBJ databases">
        <title>Alicyclobacillus curvatus sp. nov. and Alicyclobacillus mengziensis sp. nov., two acidophilic bacteria isolated from acid mine drainage.</title>
        <authorList>
            <person name="Huang Y."/>
        </authorList>
    </citation>
    <scope>NUCLEOTIDE SEQUENCE [LARGE SCALE GENOMIC DNA]</scope>
    <source>
        <strain evidence="6 7">S30H14</strain>
    </source>
</reference>
<feature type="signal peptide" evidence="4">
    <location>
        <begin position="1"/>
        <end position="32"/>
    </location>
</feature>
<name>A0A9X7Z7N9_9BACL</name>
<comment type="catalytic activity">
    <reaction evidence="4">
        <text>The enzyme specifically hydrolyzes (1-&gt;4)-beta-D-galactosidic linkages in type I arabinogalactans.</text>
        <dbReference type="EC" id="3.2.1.89"/>
    </reaction>
</comment>
<dbReference type="InterPro" id="IPR017853">
    <property type="entry name" value="GH"/>
</dbReference>
<dbReference type="GO" id="GO:0015926">
    <property type="term" value="F:glucosidase activity"/>
    <property type="evidence" value="ECO:0007669"/>
    <property type="project" value="InterPro"/>
</dbReference>
<evidence type="ECO:0000256" key="2">
    <source>
        <dbReference type="ARBA" id="ARBA00022801"/>
    </source>
</evidence>
<dbReference type="Pfam" id="PF13287">
    <property type="entry name" value="Fn3_assoc"/>
    <property type="match status" value="1"/>
</dbReference>
<keyword evidence="3 4" id="KW-0326">Glycosidase</keyword>
<dbReference type="EC" id="3.2.1.89" evidence="4"/>
<dbReference type="Pfam" id="PF07532">
    <property type="entry name" value="Big_4"/>
    <property type="match status" value="1"/>
</dbReference>
<evidence type="ECO:0000256" key="4">
    <source>
        <dbReference type="RuleBase" id="RU361192"/>
    </source>
</evidence>
<protein>
    <recommendedName>
        <fullName evidence="4">Arabinogalactan endo-beta-1,4-galactanase</fullName>
        <ecNumber evidence="4">3.2.1.89</ecNumber>
    </recommendedName>
</protein>
<feature type="chain" id="PRO_5041019934" description="Arabinogalactan endo-beta-1,4-galactanase" evidence="4">
    <location>
        <begin position="33"/>
        <end position="944"/>
    </location>
</feature>
<dbReference type="GO" id="GO:0031218">
    <property type="term" value="F:arabinogalactan endo-1,4-beta-galactosidase activity"/>
    <property type="evidence" value="ECO:0007669"/>
    <property type="project" value="UniProtKB-EC"/>
</dbReference>